<evidence type="ECO:0000313" key="2">
    <source>
        <dbReference type="Proteomes" id="UP000198836"/>
    </source>
</evidence>
<evidence type="ECO:0000313" key="1">
    <source>
        <dbReference type="EMBL" id="SFA54859.1"/>
    </source>
</evidence>
<sequence>MCNSFVLQFWEDYVLKSLRLIKNLIFAKVCKRILFQNQAKNGGEEVVKAKTGKTVSGCFKKKISISIYTNPKECVTVWMTFSTKQIIAQSPPDTSMD</sequence>
<dbReference type="Proteomes" id="UP000198836">
    <property type="component" value="Unassembled WGS sequence"/>
</dbReference>
<protein>
    <submittedName>
        <fullName evidence="1">Uncharacterized protein</fullName>
    </submittedName>
</protein>
<dbReference type="EMBL" id="FOJM01000014">
    <property type="protein sequence ID" value="SFA54859.1"/>
    <property type="molecule type" value="Genomic_DNA"/>
</dbReference>
<accession>A0A1I0TSV6</accession>
<organism evidence="1 2">
    <name type="scientific">Pedobacter suwonensis</name>
    <dbReference type="NCBI Taxonomy" id="332999"/>
    <lineage>
        <taxon>Bacteria</taxon>
        <taxon>Pseudomonadati</taxon>
        <taxon>Bacteroidota</taxon>
        <taxon>Sphingobacteriia</taxon>
        <taxon>Sphingobacteriales</taxon>
        <taxon>Sphingobacteriaceae</taxon>
        <taxon>Pedobacter</taxon>
    </lineage>
</organism>
<proteinExistence type="predicted"/>
<reference evidence="2" key="1">
    <citation type="submission" date="2016-10" db="EMBL/GenBank/DDBJ databases">
        <authorList>
            <person name="Varghese N."/>
            <person name="Submissions S."/>
        </authorList>
    </citation>
    <scope>NUCLEOTIDE SEQUENCE [LARGE SCALE GENOMIC DNA]</scope>
    <source>
        <strain evidence="2">DSM 18130</strain>
    </source>
</reference>
<gene>
    <name evidence="1" type="ORF">SAMN04488511_11429</name>
</gene>
<keyword evidence="2" id="KW-1185">Reference proteome</keyword>
<dbReference type="AlphaFoldDB" id="A0A1I0TSV6"/>
<name>A0A1I0TSV6_9SPHI</name>